<gene>
    <name evidence="2" type="ORF">DILT_LOCUS1354</name>
</gene>
<reference evidence="2 3" key="1">
    <citation type="submission" date="2018-11" db="EMBL/GenBank/DDBJ databases">
        <authorList>
            <consortium name="Pathogen Informatics"/>
        </authorList>
    </citation>
    <scope>NUCLEOTIDE SEQUENCE [LARGE SCALE GENOMIC DNA]</scope>
</reference>
<dbReference type="AlphaFoldDB" id="A0A3P6Q3C3"/>
<evidence type="ECO:0000256" key="1">
    <source>
        <dbReference type="SAM" id="MobiDB-lite"/>
    </source>
</evidence>
<protein>
    <submittedName>
        <fullName evidence="2">Uncharacterized protein</fullName>
    </submittedName>
</protein>
<organism evidence="2 3">
    <name type="scientific">Dibothriocephalus latus</name>
    <name type="common">Fish tapeworm</name>
    <name type="synonym">Diphyllobothrium latum</name>
    <dbReference type="NCBI Taxonomy" id="60516"/>
    <lineage>
        <taxon>Eukaryota</taxon>
        <taxon>Metazoa</taxon>
        <taxon>Spiralia</taxon>
        <taxon>Lophotrochozoa</taxon>
        <taxon>Platyhelminthes</taxon>
        <taxon>Cestoda</taxon>
        <taxon>Eucestoda</taxon>
        <taxon>Diphyllobothriidea</taxon>
        <taxon>Diphyllobothriidae</taxon>
        <taxon>Dibothriocephalus</taxon>
    </lineage>
</organism>
<evidence type="ECO:0000313" key="3">
    <source>
        <dbReference type="Proteomes" id="UP000281553"/>
    </source>
</evidence>
<dbReference type="Proteomes" id="UP000281553">
    <property type="component" value="Unassembled WGS sequence"/>
</dbReference>
<evidence type="ECO:0000313" key="2">
    <source>
        <dbReference type="EMBL" id="VDK42929.1"/>
    </source>
</evidence>
<feature type="compositionally biased region" description="Basic and acidic residues" evidence="1">
    <location>
        <begin position="82"/>
        <end position="91"/>
    </location>
</feature>
<dbReference type="OrthoDB" id="19944at2759"/>
<name>A0A3P6Q3C3_DIBLA</name>
<sequence length="101" mass="10895">MAWEPNWRALAVGSAYGFALIDLQTHSVAYNKFTHGLTFTDDQAAGAAQKIVASGRHLKDTLRQSFRKLRKPRASAPAKVSTETEPKKSTEEAAPEAAPGA</sequence>
<accession>A0A3P6Q3C3</accession>
<feature type="region of interest" description="Disordered" evidence="1">
    <location>
        <begin position="66"/>
        <end position="101"/>
    </location>
</feature>
<dbReference type="EMBL" id="UYRU01008752">
    <property type="protein sequence ID" value="VDK42929.1"/>
    <property type="molecule type" value="Genomic_DNA"/>
</dbReference>
<feature type="non-terminal residue" evidence="2">
    <location>
        <position position="101"/>
    </location>
</feature>
<keyword evidence="3" id="KW-1185">Reference proteome</keyword>
<proteinExistence type="predicted"/>